<dbReference type="EMBL" id="KN838687">
    <property type="protein sequence ID" value="KIJ97646.1"/>
    <property type="molecule type" value="Genomic_DNA"/>
</dbReference>
<dbReference type="HOGENOM" id="CLU_2483687_0_0_1"/>
<reference evidence="3" key="2">
    <citation type="submission" date="2015-01" db="EMBL/GenBank/DDBJ databases">
        <title>Evolutionary Origins and Diversification of the Mycorrhizal Mutualists.</title>
        <authorList>
            <consortium name="DOE Joint Genome Institute"/>
            <consortium name="Mycorrhizal Genomics Consortium"/>
            <person name="Kohler A."/>
            <person name="Kuo A."/>
            <person name="Nagy L.G."/>
            <person name="Floudas D."/>
            <person name="Copeland A."/>
            <person name="Barry K.W."/>
            <person name="Cichocki N."/>
            <person name="Veneault-Fourrey C."/>
            <person name="LaButti K."/>
            <person name="Lindquist E.A."/>
            <person name="Lipzen A."/>
            <person name="Lundell T."/>
            <person name="Morin E."/>
            <person name="Murat C."/>
            <person name="Riley R."/>
            <person name="Ohm R."/>
            <person name="Sun H."/>
            <person name="Tunlid A."/>
            <person name="Henrissat B."/>
            <person name="Grigoriev I.V."/>
            <person name="Hibbett D.S."/>
            <person name="Martin F."/>
        </authorList>
    </citation>
    <scope>NUCLEOTIDE SEQUENCE [LARGE SCALE GENOMIC DNA]</scope>
    <source>
        <strain evidence="3">LaAM-08-1</strain>
    </source>
</reference>
<organism evidence="2 3">
    <name type="scientific">Laccaria amethystina LaAM-08-1</name>
    <dbReference type="NCBI Taxonomy" id="1095629"/>
    <lineage>
        <taxon>Eukaryota</taxon>
        <taxon>Fungi</taxon>
        <taxon>Dikarya</taxon>
        <taxon>Basidiomycota</taxon>
        <taxon>Agaricomycotina</taxon>
        <taxon>Agaricomycetes</taxon>
        <taxon>Agaricomycetidae</taxon>
        <taxon>Agaricales</taxon>
        <taxon>Agaricineae</taxon>
        <taxon>Hydnangiaceae</taxon>
        <taxon>Laccaria</taxon>
    </lineage>
</organism>
<name>A0A0C9XJ74_9AGAR</name>
<evidence type="ECO:0000256" key="1">
    <source>
        <dbReference type="SAM" id="MobiDB-lite"/>
    </source>
</evidence>
<reference evidence="2 3" key="1">
    <citation type="submission" date="2014-04" db="EMBL/GenBank/DDBJ databases">
        <authorList>
            <consortium name="DOE Joint Genome Institute"/>
            <person name="Kuo A."/>
            <person name="Kohler A."/>
            <person name="Nagy L.G."/>
            <person name="Floudas D."/>
            <person name="Copeland A."/>
            <person name="Barry K.W."/>
            <person name="Cichocki N."/>
            <person name="Veneault-Fourrey C."/>
            <person name="LaButti K."/>
            <person name="Lindquist E.A."/>
            <person name="Lipzen A."/>
            <person name="Lundell T."/>
            <person name="Morin E."/>
            <person name="Murat C."/>
            <person name="Sun H."/>
            <person name="Tunlid A."/>
            <person name="Henrissat B."/>
            <person name="Grigoriev I.V."/>
            <person name="Hibbett D.S."/>
            <person name="Martin F."/>
            <person name="Nordberg H.P."/>
            <person name="Cantor M.N."/>
            <person name="Hua S.X."/>
        </authorList>
    </citation>
    <scope>NUCLEOTIDE SEQUENCE [LARGE SCALE GENOMIC DNA]</scope>
    <source>
        <strain evidence="2 3">LaAM-08-1</strain>
    </source>
</reference>
<evidence type="ECO:0000313" key="3">
    <source>
        <dbReference type="Proteomes" id="UP000054477"/>
    </source>
</evidence>
<keyword evidence="3" id="KW-1185">Reference proteome</keyword>
<proteinExistence type="predicted"/>
<dbReference type="AlphaFoldDB" id="A0A0C9XJ74"/>
<protein>
    <submittedName>
        <fullName evidence="2">Uncharacterized protein</fullName>
    </submittedName>
</protein>
<gene>
    <name evidence="2" type="ORF">K443DRAFT_238326</name>
</gene>
<feature type="region of interest" description="Disordered" evidence="1">
    <location>
        <begin position="1"/>
        <end position="20"/>
    </location>
</feature>
<evidence type="ECO:0000313" key="2">
    <source>
        <dbReference type="EMBL" id="KIJ97646.1"/>
    </source>
</evidence>
<accession>A0A0C9XJ74</accession>
<dbReference type="Proteomes" id="UP000054477">
    <property type="component" value="Unassembled WGS sequence"/>
</dbReference>
<sequence length="87" mass="10017">MAFPSETIFPQERSASGQSALPERRWVRLPQWSAWGGRRRKRVKMVEQTRSTIKLQGYIYVCQPFCTPLCSANNILSELQLSYGGCY</sequence>